<comment type="function">
    <text evidence="6">The GINS complex plays an essential role in the initiation of DNA replication.</text>
</comment>
<dbReference type="FunCoup" id="A0A2T3B7W8">
    <property type="interactions" value="634"/>
</dbReference>
<accession>A0A2T3B7W8</accession>
<dbReference type="InterPro" id="IPR021151">
    <property type="entry name" value="GINS_A"/>
</dbReference>
<dbReference type="OrthoDB" id="338231at2759"/>
<evidence type="ECO:0000256" key="6">
    <source>
        <dbReference type="PIRNR" id="PIRNR007764"/>
    </source>
</evidence>
<dbReference type="SUPFAM" id="SSF158573">
    <property type="entry name" value="GINS helical bundle-like"/>
    <property type="match status" value="1"/>
</dbReference>
<sequence length="242" mass="27098">MDDISDILNDVSRDPFAEYDATYASIDRGRLHSGQADLQALTRAWINERGTTELLPWPRDGLIERVTGLVKLQIETVETMTGDMDPKTNFSLIIIQTEVERWKFLIRSYLRARIAKIDKHALYYLSTPTLQERMSEMEVAYATRHQQLLHNHYLSSFLGSFPIQLQNLNDTAGGISMIGGPDEEGAVFVRGLGARGGGDEGVVVHGRSTDADGEVEVARGEVVVARWADVREHVERGEMELV</sequence>
<evidence type="ECO:0000256" key="4">
    <source>
        <dbReference type="ARBA" id="ARBA00022705"/>
    </source>
</evidence>
<evidence type="ECO:0000313" key="9">
    <source>
        <dbReference type="EMBL" id="PSS22976.1"/>
    </source>
</evidence>
<evidence type="ECO:0000259" key="8">
    <source>
        <dbReference type="Pfam" id="PF16922"/>
    </source>
</evidence>
<dbReference type="GO" id="GO:0006261">
    <property type="term" value="P:DNA-templated DNA replication"/>
    <property type="evidence" value="ECO:0007669"/>
    <property type="project" value="InterPro"/>
</dbReference>
<evidence type="ECO:0000256" key="2">
    <source>
        <dbReference type="ARBA" id="ARBA00008187"/>
    </source>
</evidence>
<evidence type="ECO:0000256" key="3">
    <source>
        <dbReference type="ARBA" id="ARBA00014804"/>
    </source>
</evidence>
<evidence type="ECO:0000259" key="7">
    <source>
        <dbReference type="Pfam" id="PF05916"/>
    </source>
</evidence>
<keyword evidence="5 6" id="KW-0539">Nucleus</keyword>
<evidence type="ECO:0000256" key="1">
    <source>
        <dbReference type="ARBA" id="ARBA00004123"/>
    </source>
</evidence>
<feature type="domain" description="GINS subunit" evidence="7">
    <location>
        <begin position="81"/>
        <end position="155"/>
    </location>
</feature>
<dbReference type="InterPro" id="IPR036224">
    <property type="entry name" value="GINS_bundle-like_dom_sf"/>
</dbReference>
<protein>
    <recommendedName>
        <fullName evidence="3 6">DNA replication complex GINS protein SLD5</fullName>
    </recommendedName>
</protein>
<dbReference type="Pfam" id="PF05916">
    <property type="entry name" value="Sld5"/>
    <property type="match status" value="1"/>
</dbReference>
<dbReference type="InParanoid" id="A0A2T3B7W8"/>
<keyword evidence="4 6" id="KW-0235">DNA replication</keyword>
<evidence type="ECO:0000256" key="5">
    <source>
        <dbReference type="ARBA" id="ARBA00023242"/>
    </source>
</evidence>
<dbReference type="Proteomes" id="UP000241818">
    <property type="component" value="Unassembled WGS sequence"/>
</dbReference>
<dbReference type="GO" id="GO:0000811">
    <property type="term" value="C:GINS complex"/>
    <property type="evidence" value="ECO:0007669"/>
    <property type="project" value="UniProtKB-UniRule"/>
</dbReference>
<name>A0A2T3B7W8_AMORE</name>
<comment type="subcellular location">
    <subcellularLocation>
        <location evidence="1 6">Nucleus</location>
    </subcellularLocation>
</comment>
<organism evidence="9 10">
    <name type="scientific">Amorphotheca resinae ATCC 22711</name>
    <dbReference type="NCBI Taxonomy" id="857342"/>
    <lineage>
        <taxon>Eukaryota</taxon>
        <taxon>Fungi</taxon>
        <taxon>Dikarya</taxon>
        <taxon>Ascomycota</taxon>
        <taxon>Pezizomycotina</taxon>
        <taxon>Leotiomycetes</taxon>
        <taxon>Helotiales</taxon>
        <taxon>Amorphothecaceae</taxon>
        <taxon>Amorphotheca</taxon>
    </lineage>
</organism>
<dbReference type="PANTHER" id="PTHR21206:SF0">
    <property type="entry name" value="DNA REPLICATION COMPLEX GINS PROTEIN SLD5"/>
    <property type="match status" value="1"/>
</dbReference>
<dbReference type="InterPro" id="IPR038749">
    <property type="entry name" value="Sld5_GINS_A"/>
</dbReference>
<dbReference type="Gene3D" id="1.20.58.1030">
    <property type="match status" value="1"/>
</dbReference>
<dbReference type="InterPro" id="IPR008591">
    <property type="entry name" value="GINS_Sld5"/>
</dbReference>
<dbReference type="PANTHER" id="PTHR21206">
    <property type="entry name" value="SLD5 PROTEIN"/>
    <property type="match status" value="1"/>
</dbReference>
<feature type="domain" description="DNA replication complex GINS protein SLD5 C-terminal" evidence="8">
    <location>
        <begin position="181"/>
        <end position="242"/>
    </location>
</feature>
<dbReference type="RefSeq" id="XP_024723022.1">
    <property type="nucleotide sequence ID" value="XM_024870038.1"/>
</dbReference>
<dbReference type="Pfam" id="PF16922">
    <property type="entry name" value="SLD5_C"/>
    <property type="match status" value="1"/>
</dbReference>
<evidence type="ECO:0000313" key="10">
    <source>
        <dbReference type="Proteomes" id="UP000241818"/>
    </source>
</evidence>
<dbReference type="PIRSF" id="PIRSF007764">
    <property type="entry name" value="Sld5"/>
    <property type="match status" value="1"/>
</dbReference>
<dbReference type="CDD" id="cd11711">
    <property type="entry name" value="GINS_A_Sld5"/>
    <property type="match status" value="1"/>
</dbReference>
<keyword evidence="10" id="KW-1185">Reference proteome</keyword>
<comment type="similarity">
    <text evidence="2 6">Belongs to the GINS4/SLD5 family.</text>
</comment>
<dbReference type="EMBL" id="KZ679008">
    <property type="protein sequence ID" value="PSS22976.1"/>
    <property type="molecule type" value="Genomic_DNA"/>
</dbReference>
<dbReference type="GeneID" id="36578119"/>
<proteinExistence type="inferred from homology"/>
<dbReference type="CDD" id="cd21692">
    <property type="entry name" value="GINS_B_Sld5"/>
    <property type="match status" value="1"/>
</dbReference>
<dbReference type="GO" id="GO:0000727">
    <property type="term" value="P:double-strand break repair via break-induced replication"/>
    <property type="evidence" value="ECO:0007669"/>
    <property type="project" value="TreeGrafter"/>
</dbReference>
<reference evidence="9 10" key="1">
    <citation type="journal article" date="2018" name="New Phytol.">
        <title>Comparative genomics and transcriptomics depict ericoid mycorrhizal fungi as versatile saprotrophs and plant mutualists.</title>
        <authorList>
            <person name="Martino E."/>
            <person name="Morin E."/>
            <person name="Grelet G.A."/>
            <person name="Kuo A."/>
            <person name="Kohler A."/>
            <person name="Daghino S."/>
            <person name="Barry K.W."/>
            <person name="Cichocki N."/>
            <person name="Clum A."/>
            <person name="Dockter R.B."/>
            <person name="Hainaut M."/>
            <person name="Kuo R.C."/>
            <person name="LaButti K."/>
            <person name="Lindahl B.D."/>
            <person name="Lindquist E.A."/>
            <person name="Lipzen A."/>
            <person name="Khouja H.R."/>
            <person name="Magnuson J."/>
            <person name="Murat C."/>
            <person name="Ohm R.A."/>
            <person name="Singer S.W."/>
            <person name="Spatafora J.W."/>
            <person name="Wang M."/>
            <person name="Veneault-Fourrey C."/>
            <person name="Henrissat B."/>
            <person name="Grigoriev I.V."/>
            <person name="Martin F.M."/>
            <person name="Perotto S."/>
        </authorList>
    </citation>
    <scope>NUCLEOTIDE SEQUENCE [LARGE SCALE GENOMIC DNA]</scope>
    <source>
        <strain evidence="9 10">ATCC 22711</strain>
    </source>
</reference>
<dbReference type="STRING" id="857342.A0A2T3B7W8"/>
<dbReference type="InterPro" id="IPR031633">
    <property type="entry name" value="SLD5_C"/>
</dbReference>
<dbReference type="AlphaFoldDB" id="A0A2T3B7W8"/>
<gene>
    <name evidence="9" type="ORF">M430DRAFT_97433</name>
</gene>